<dbReference type="Pfam" id="PF13439">
    <property type="entry name" value="Glyco_transf_4"/>
    <property type="match status" value="1"/>
</dbReference>
<dbReference type="SUPFAM" id="SSF53756">
    <property type="entry name" value="UDP-Glycosyltransferase/glycogen phosphorylase"/>
    <property type="match status" value="1"/>
</dbReference>
<accession>A0ABS7G2Q0</accession>
<dbReference type="PANTHER" id="PTHR12526:SF595">
    <property type="entry name" value="BLL5217 PROTEIN"/>
    <property type="match status" value="1"/>
</dbReference>
<dbReference type="RefSeq" id="WP_220170235.1">
    <property type="nucleotide sequence ID" value="NZ_JAIBOA010000029.1"/>
</dbReference>
<dbReference type="Pfam" id="PF13692">
    <property type="entry name" value="Glyco_trans_1_4"/>
    <property type="match status" value="1"/>
</dbReference>
<dbReference type="InterPro" id="IPR028098">
    <property type="entry name" value="Glyco_trans_4-like_N"/>
</dbReference>
<feature type="domain" description="Glycosyltransferase subfamily 4-like N-terminal" evidence="3">
    <location>
        <begin position="22"/>
        <end position="179"/>
    </location>
</feature>
<evidence type="ECO:0000259" key="3">
    <source>
        <dbReference type="Pfam" id="PF13439"/>
    </source>
</evidence>
<keyword evidence="2 4" id="KW-0808">Transferase</keyword>
<organism evidence="4 5">
    <name type="scientific">Actinomadura parmotrematis</name>
    <dbReference type="NCBI Taxonomy" id="2864039"/>
    <lineage>
        <taxon>Bacteria</taxon>
        <taxon>Bacillati</taxon>
        <taxon>Actinomycetota</taxon>
        <taxon>Actinomycetes</taxon>
        <taxon>Streptosporangiales</taxon>
        <taxon>Thermomonosporaceae</taxon>
        <taxon>Actinomadura</taxon>
    </lineage>
</organism>
<evidence type="ECO:0000256" key="1">
    <source>
        <dbReference type="ARBA" id="ARBA00022676"/>
    </source>
</evidence>
<proteinExistence type="predicted"/>
<evidence type="ECO:0000256" key="2">
    <source>
        <dbReference type="ARBA" id="ARBA00022679"/>
    </source>
</evidence>
<gene>
    <name evidence="4" type="ORF">K1Y72_31825</name>
</gene>
<dbReference type="EMBL" id="JAIBOA010000029">
    <property type="protein sequence ID" value="MBW8486994.1"/>
    <property type="molecule type" value="Genomic_DNA"/>
</dbReference>
<dbReference type="EC" id="2.4.-.-" evidence="4"/>
<dbReference type="PANTHER" id="PTHR12526">
    <property type="entry name" value="GLYCOSYLTRANSFERASE"/>
    <property type="match status" value="1"/>
</dbReference>
<reference evidence="4 5" key="1">
    <citation type="submission" date="2021-07" db="EMBL/GenBank/DDBJ databases">
        <title>Actinomadura sp. PM05-2 isolated from lichen.</title>
        <authorList>
            <person name="Somphong A."/>
            <person name="Phongsopitanun W."/>
            <person name="Tanasupawat S."/>
            <person name="Peongsungnone V."/>
        </authorList>
    </citation>
    <scope>NUCLEOTIDE SEQUENCE [LARGE SCALE GENOMIC DNA]</scope>
    <source>
        <strain evidence="4 5">PM05-2</strain>
    </source>
</reference>
<dbReference type="Proteomes" id="UP000774570">
    <property type="component" value="Unassembled WGS sequence"/>
</dbReference>
<sequence length="353" mass="37145">MRPLRIALIASARFPIREPFAGGLEAHTWALARALQAGGHRVTLFAGAGSDPGLGVRELAVHVPEISEAARRDVSMPGAAMLADHHAYLQLMLELAASREFDLVHNNSLHYLPIAMAAALPVPVLTTLHTPPTPWLESAIQAPRRCPVTFAAVSAHAARAWRHLVPDARVVANGVDVRRWTPGPGGGAPVWFGRLVPEKGAHLAIEAARLAGLPLRIAGPVSAPEYFEARIRPLLGEGVEYLGHLGTAELAGLLGGAAAVLVTPCWDEPYGLVVAEALACGTPVCGFARGALPELVTDACGRLVPGDDVAALAAALAETVGLSRADARAHAERTCSLEAMVGRYEQLYWELAA</sequence>
<keyword evidence="1 4" id="KW-0328">Glycosyltransferase</keyword>
<keyword evidence="5" id="KW-1185">Reference proteome</keyword>
<protein>
    <submittedName>
        <fullName evidence="4">Glycosyltransferase</fullName>
        <ecNumber evidence="4">2.4.-.-</ecNumber>
    </submittedName>
</protein>
<comment type="caution">
    <text evidence="4">The sequence shown here is derived from an EMBL/GenBank/DDBJ whole genome shotgun (WGS) entry which is preliminary data.</text>
</comment>
<evidence type="ECO:0000313" key="5">
    <source>
        <dbReference type="Proteomes" id="UP000774570"/>
    </source>
</evidence>
<evidence type="ECO:0000313" key="4">
    <source>
        <dbReference type="EMBL" id="MBW8486994.1"/>
    </source>
</evidence>
<name>A0ABS7G2Q0_9ACTN</name>
<dbReference type="Gene3D" id="3.40.50.2000">
    <property type="entry name" value="Glycogen Phosphorylase B"/>
    <property type="match status" value="2"/>
</dbReference>
<dbReference type="GO" id="GO:0016757">
    <property type="term" value="F:glycosyltransferase activity"/>
    <property type="evidence" value="ECO:0007669"/>
    <property type="project" value="UniProtKB-KW"/>
</dbReference>